<dbReference type="PROSITE" id="PS50089">
    <property type="entry name" value="ZF_RING_2"/>
    <property type="match status" value="1"/>
</dbReference>
<keyword evidence="3" id="KW-0479">Metal-binding</keyword>
<evidence type="ECO:0000256" key="7">
    <source>
        <dbReference type="SAM" id="MobiDB-lite"/>
    </source>
</evidence>
<evidence type="ECO:0000256" key="2">
    <source>
        <dbReference type="ARBA" id="ARBA00022490"/>
    </source>
</evidence>
<gene>
    <name evidence="9" type="ORF">O0I10_008304</name>
</gene>
<keyword evidence="2" id="KW-0963">Cytoplasm</keyword>
<dbReference type="GO" id="GO:0005737">
    <property type="term" value="C:cytoplasm"/>
    <property type="evidence" value="ECO:0007669"/>
    <property type="project" value="UniProtKB-SubCell"/>
</dbReference>
<comment type="subcellular location">
    <subcellularLocation>
        <location evidence="1">Cytoplasm</location>
    </subcellularLocation>
</comment>
<keyword evidence="4 6" id="KW-0863">Zinc-finger</keyword>
<dbReference type="SUPFAM" id="SSF57850">
    <property type="entry name" value="RING/U-box"/>
    <property type="match status" value="1"/>
</dbReference>
<dbReference type="Pfam" id="PF13923">
    <property type="entry name" value="zf-C3HC4_2"/>
    <property type="match status" value="1"/>
</dbReference>
<dbReference type="PANTHER" id="PTHR12983">
    <property type="entry name" value="RING FINGER 10 FAMILY MEMBER"/>
    <property type="match status" value="1"/>
</dbReference>
<proteinExistence type="predicted"/>
<feature type="domain" description="RING-type" evidence="8">
    <location>
        <begin position="113"/>
        <end position="150"/>
    </location>
</feature>
<dbReference type="AlphaFoldDB" id="A0AAD7V1S0"/>
<evidence type="ECO:0000256" key="6">
    <source>
        <dbReference type="PROSITE-ProRule" id="PRU00175"/>
    </source>
</evidence>
<dbReference type="Gene3D" id="3.30.40.10">
    <property type="entry name" value="Zinc/RING finger domain, C3HC4 (zinc finger)"/>
    <property type="match status" value="1"/>
</dbReference>
<protein>
    <recommendedName>
        <fullName evidence="8">RING-type domain-containing protein</fullName>
    </recommendedName>
</protein>
<feature type="region of interest" description="Disordered" evidence="7">
    <location>
        <begin position="1"/>
        <end position="27"/>
    </location>
</feature>
<evidence type="ECO:0000256" key="5">
    <source>
        <dbReference type="ARBA" id="ARBA00022833"/>
    </source>
</evidence>
<dbReference type="Proteomes" id="UP001234581">
    <property type="component" value="Unassembled WGS sequence"/>
</dbReference>
<evidence type="ECO:0000313" key="9">
    <source>
        <dbReference type="EMBL" id="KAJ8656081.1"/>
    </source>
</evidence>
<dbReference type="GeneID" id="83215711"/>
<evidence type="ECO:0000256" key="3">
    <source>
        <dbReference type="ARBA" id="ARBA00022723"/>
    </source>
</evidence>
<dbReference type="GO" id="GO:0045944">
    <property type="term" value="P:positive regulation of transcription by RNA polymerase II"/>
    <property type="evidence" value="ECO:0007669"/>
    <property type="project" value="TreeGrafter"/>
</dbReference>
<dbReference type="GO" id="GO:0000976">
    <property type="term" value="F:transcription cis-regulatory region binding"/>
    <property type="evidence" value="ECO:0007669"/>
    <property type="project" value="TreeGrafter"/>
</dbReference>
<accession>A0AAD7V1S0</accession>
<feature type="compositionally biased region" description="Basic and acidic residues" evidence="7">
    <location>
        <begin position="10"/>
        <end position="21"/>
    </location>
</feature>
<dbReference type="InterPro" id="IPR039739">
    <property type="entry name" value="MAG2/RNF10"/>
</dbReference>
<reference evidence="9 10" key="1">
    <citation type="submission" date="2023-03" db="EMBL/GenBank/DDBJ databases">
        <title>Genome sequence of Lichtheimia ornata CBS 291.66.</title>
        <authorList>
            <person name="Mohabir J.T."/>
            <person name="Shea T.P."/>
            <person name="Kurbessoian T."/>
            <person name="Berby B."/>
            <person name="Fontaine J."/>
            <person name="Livny J."/>
            <person name="Gnirke A."/>
            <person name="Stajich J.E."/>
            <person name="Cuomo C.A."/>
        </authorList>
    </citation>
    <scope>NUCLEOTIDE SEQUENCE [LARGE SCALE GENOMIC DNA]</scope>
    <source>
        <strain evidence="9">CBS 291.66</strain>
    </source>
</reference>
<evidence type="ECO:0000256" key="4">
    <source>
        <dbReference type="ARBA" id="ARBA00022771"/>
    </source>
</evidence>
<keyword evidence="5" id="KW-0862">Zinc</keyword>
<dbReference type="GO" id="GO:0008270">
    <property type="term" value="F:zinc ion binding"/>
    <property type="evidence" value="ECO:0007669"/>
    <property type="project" value="UniProtKB-KW"/>
</dbReference>
<keyword evidence="10" id="KW-1185">Reference proteome</keyword>
<dbReference type="PANTHER" id="PTHR12983:SF9">
    <property type="entry name" value="E3 UBIQUITIN-PROTEIN LIGASE RNF10"/>
    <property type="match status" value="1"/>
</dbReference>
<dbReference type="InterPro" id="IPR017907">
    <property type="entry name" value="Znf_RING_CS"/>
</dbReference>
<feature type="region of interest" description="Disordered" evidence="7">
    <location>
        <begin position="275"/>
        <end position="299"/>
    </location>
</feature>
<evidence type="ECO:0000256" key="1">
    <source>
        <dbReference type="ARBA" id="ARBA00004496"/>
    </source>
</evidence>
<evidence type="ECO:0000313" key="10">
    <source>
        <dbReference type="Proteomes" id="UP001234581"/>
    </source>
</evidence>
<dbReference type="EMBL" id="JARTCD010000043">
    <property type="protein sequence ID" value="KAJ8656081.1"/>
    <property type="molecule type" value="Genomic_DNA"/>
</dbReference>
<comment type="caution">
    <text evidence="9">The sequence shown here is derived from an EMBL/GenBank/DDBJ whole genome shotgun (WGS) entry which is preliminary data.</text>
</comment>
<dbReference type="InterPro" id="IPR001841">
    <property type="entry name" value="Znf_RING"/>
</dbReference>
<feature type="region of interest" description="Disordered" evidence="7">
    <location>
        <begin position="451"/>
        <end position="497"/>
    </location>
</feature>
<dbReference type="PROSITE" id="PS00518">
    <property type="entry name" value="ZF_RING_1"/>
    <property type="match status" value="1"/>
</dbReference>
<sequence>MNTRCQSNSHYEERGNSDAHYVHRRQQRKQRQASLNHLLNFTLPERETTEETMPRSTNNGGSYKPYKKEDYLNANFRFLLDASGDYTKQLNDPDISFDWDWIEQVLLYGMSSCPICLESPTAARIARCGHVFCLGCILHCLQEHKACPICWDCILGPRDLKPVKVLESKTYNAGDSIDLCLVHRHANSMFALPAASSTTTTTTTNTSLIPWNTAPLAMQFSRFMLAKPEYMEAEYDKDAECLGKAIQDVDEDNELAALLAGLDVVHTNKERHQQQREAASSLNNNNNHHNHHRIHQQHEAGGESRVDYHFYQEANGQFIFLNSRDIRVLKHEFGDYHLFPLRIRPVIRALEEIILTEEHRRRSKYLGHLPIGCTITLVSVDLAGIVSKETLDIFVDHSIPEKQEAKNEAVPEEETTSHETIRELVAEEEWSDEEEMLQHVLRISALEYHKESTAHDSTTTTKDQAEDPVDEDHDDHAYDDWEWEEYVETSKSTRQRR</sequence>
<dbReference type="SMART" id="SM00184">
    <property type="entry name" value="RING"/>
    <property type="match status" value="1"/>
</dbReference>
<dbReference type="RefSeq" id="XP_058340994.1">
    <property type="nucleotide sequence ID" value="XM_058488309.1"/>
</dbReference>
<evidence type="ECO:0000259" key="8">
    <source>
        <dbReference type="PROSITE" id="PS50089"/>
    </source>
</evidence>
<dbReference type="InterPro" id="IPR013083">
    <property type="entry name" value="Znf_RING/FYVE/PHD"/>
</dbReference>
<name>A0AAD7V1S0_9FUNG</name>
<organism evidence="9 10">
    <name type="scientific">Lichtheimia ornata</name>
    <dbReference type="NCBI Taxonomy" id="688661"/>
    <lineage>
        <taxon>Eukaryota</taxon>
        <taxon>Fungi</taxon>
        <taxon>Fungi incertae sedis</taxon>
        <taxon>Mucoromycota</taxon>
        <taxon>Mucoromycotina</taxon>
        <taxon>Mucoromycetes</taxon>
        <taxon>Mucorales</taxon>
        <taxon>Lichtheimiaceae</taxon>
        <taxon>Lichtheimia</taxon>
    </lineage>
</organism>